<sequence length="610" mass="67993">MSIKTASSVSDPSLLRLRESLEACAQPLDDVSESNKAVAKVVEILNSISHVPQSEHDVSQYEDENSVPDFSISEEALYEVYQYLSNSPSKQMVIDVLSMDLPQVAARMGTLSDKCHEIAKNIIELFVSTCNPRDMIAILCEALAVQVEESKAPLYYLLLFNGLAQVLISIQRRHLEQVKVTIPVVLNVLSKVSVVHLEEEHNKSITELFEASVRIGGSIQEMCKNMDGRRKEELCAILGLYILHNTALISKSTQNISSCISIVLHMSKFLPFCGFSYFGLITGSDVITAIRRISKEDDDDLVRCFSLSNDGASLSVIWGHINGGIANSIGEKLELVVKEIQRSWIEMWQAVGMLKYPLSSVTCAWEIKEHALELLSNILERDSLDEPKDQNFDFSSFVPSIFTTLQAIQMVMMGAMDASLRKKAFVVLKKIISAIPSSDRFDILKALITNSTSPTMKALLIDMVREQVAGQYQKDAKNNENVNDQHVTEAISWSFSALDLVQVILRPPEGGPPPFPDNSEPVLSALNLLRFLLIKESTGQSNGTKVLTQQTLQNIYLEWLLPLRMLVTSIRTDNEDGGNEFTDHLMCGLNPVLLVLYRCIELVEQSTKHL</sequence>
<comment type="caution">
    <text evidence="1">The sequence shown here is derived from an EMBL/GenBank/DDBJ whole genome shotgun (WGS) entry which is preliminary data.</text>
</comment>
<protein>
    <submittedName>
        <fullName evidence="1">Aberrant root formation protein 4 isoform X1</fullName>
    </submittedName>
</protein>
<dbReference type="GO" id="GO:0005737">
    <property type="term" value="C:cytoplasm"/>
    <property type="evidence" value="ECO:0007669"/>
    <property type="project" value="TreeGrafter"/>
</dbReference>
<name>A0A833V5N2_9POAL</name>
<dbReference type="Pfam" id="PF08568">
    <property type="entry name" value="Kinetochor_Ybp2"/>
    <property type="match status" value="2"/>
</dbReference>
<accession>A0A833V5N2</accession>
<dbReference type="AlphaFoldDB" id="A0A833V5N2"/>
<organism evidence="1 2">
    <name type="scientific">Carex littledalei</name>
    <dbReference type="NCBI Taxonomy" id="544730"/>
    <lineage>
        <taxon>Eukaryota</taxon>
        <taxon>Viridiplantae</taxon>
        <taxon>Streptophyta</taxon>
        <taxon>Embryophyta</taxon>
        <taxon>Tracheophyta</taxon>
        <taxon>Spermatophyta</taxon>
        <taxon>Magnoliopsida</taxon>
        <taxon>Liliopsida</taxon>
        <taxon>Poales</taxon>
        <taxon>Cyperaceae</taxon>
        <taxon>Cyperoideae</taxon>
        <taxon>Cariceae</taxon>
        <taxon>Carex</taxon>
        <taxon>Carex subgen. Euthyceras</taxon>
    </lineage>
</organism>
<proteinExistence type="predicted"/>
<dbReference type="SUPFAM" id="SSF48371">
    <property type="entry name" value="ARM repeat"/>
    <property type="match status" value="1"/>
</dbReference>
<dbReference type="InterPro" id="IPR013877">
    <property type="entry name" value="YAP-bd/ALF4/Glomulin"/>
</dbReference>
<dbReference type="EMBL" id="SWLB01000019">
    <property type="protein sequence ID" value="KAF3325871.1"/>
    <property type="molecule type" value="Genomic_DNA"/>
</dbReference>
<reference evidence="1" key="1">
    <citation type="submission" date="2020-01" db="EMBL/GenBank/DDBJ databases">
        <title>Genome sequence of Kobresia littledalei, the first chromosome-level genome in the family Cyperaceae.</title>
        <authorList>
            <person name="Qu G."/>
        </authorList>
    </citation>
    <scope>NUCLEOTIDE SEQUENCE</scope>
    <source>
        <strain evidence="1">C.B.Clarke</strain>
        <tissue evidence="1">Leaf</tissue>
    </source>
</reference>
<dbReference type="InterPro" id="IPR016024">
    <property type="entry name" value="ARM-type_fold"/>
</dbReference>
<dbReference type="InterPro" id="IPR019516">
    <property type="entry name" value="Glomulin/ALF4"/>
</dbReference>
<dbReference type="Proteomes" id="UP000623129">
    <property type="component" value="Unassembled WGS sequence"/>
</dbReference>
<evidence type="ECO:0000313" key="1">
    <source>
        <dbReference type="EMBL" id="KAF3325871.1"/>
    </source>
</evidence>
<gene>
    <name evidence="1" type="ORF">FCM35_KLT08951</name>
</gene>
<dbReference type="PANTHER" id="PTHR15430:SF1">
    <property type="entry name" value="GLOMULIN"/>
    <property type="match status" value="1"/>
</dbReference>
<dbReference type="PANTHER" id="PTHR15430">
    <property type="entry name" value="GLOMULIN"/>
    <property type="match status" value="1"/>
</dbReference>
<keyword evidence="2" id="KW-1185">Reference proteome</keyword>
<dbReference type="OrthoDB" id="619536at2759"/>
<dbReference type="GO" id="GO:0055105">
    <property type="term" value="F:ubiquitin-protein transferase inhibitor activity"/>
    <property type="evidence" value="ECO:0007669"/>
    <property type="project" value="TreeGrafter"/>
</dbReference>
<evidence type="ECO:0000313" key="2">
    <source>
        <dbReference type="Proteomes" id="UP000623129"/>
    </source>
</evidence>